<protein>
    <submittedName>
        <fullName evidence="1">Uncharacterized protein</fullName>
    </submittedName>
</protein>
<accession>A0A426XUU0</accession>
<name>A0A426XUU0_ENSVE</name>
<comment type="caution">
    <text evidence="1">The sequence shown here is derived from an EMBL/GenBank/DDBJ whole genome shotgun (WGS) entry which is preliminary data.</text>
</comment>
<evidence type="ECO:0000313" key="1">
    <source>
        <dbReference type="EMBL" id="RRT43224.1"/>
    </source>
</evidence>
<dbReference type="Proteomes" id="UP000287651">
    <property type="component" value="Unassembled WGS sequence"/>
</dbReference>
<gene>
    <name evidence="1" type="ORF">B296_00037305</name>
</gene>
<reference evidence="1 2" key="1">
    <citation type="journal article" date="2014" name="Agronomy (Basel)">
        <title>A Draft Genome Sequence for Ensete ventricosum, the Drought-Tolerant Tree Against Hunger.</title>
        <authorList>
            <person name="Harrison J."/>
            <person name="Moore K.A."/>
            <person name="Paszkiewicz K."/>
            <person name="Jones T."/>
            <person name="Grant M."/>
            <person name="Ambacheew D."/>
            <person name="Muzemil S."/>
            <person name="Studholme D.J."/>
        </authorList>
    </citation>
    <scope>NUCLEOTIDE SEQUENCE [LARGE SCALE GENOMIC DNA]</scope>
</reference>
<dbReference type="EMBL" id="AMZH03017289">
    <property type="protein sequence ID" value="RRT43224.1"/>
    <property type="molecule type" value="Genomic_DNA"/>
</dbReference>
<evidence type="ECO:0000313" key="2">
    <source>
        <dbReference type="Proteomes" id="UP000287651"/>
    </source>
</evidence>
<dbReference type="AlphaFoldDB" id="A0A426XUU0"/>
<organism evidence="1 2">
    <name type="scientific">Ensete ventricosum</name>
    <name type="common">Abyssinian banana</name>
    <name type="synonym">Musa ensete</name>
    <dbReference type="NCBI Taxonomy" id="4639"/>
    <lineage>
        <taxon>Eukaryota</taxon>
        <taxon>Viridiplantae</taxon>
        <taxon>Streptophyta</taxon>
        <taxon>Embryophyta</taxon>
        <taxon>Tracheophyta</taxon>
        <taxon>Spermatophyta</taxon>
        <taxon>Magnoliopsida</taxon>
        <taxon>Liliopsida</taxon>
        <taxon>Zingiberales</taxon>
        <taxon>Musaceae</taxon>
        <taxon>Ensete</taxon>
    </lineage>
</organism>
<proteinExistence type="predicted"/>
<sequence length="68" mass="7707">MEHRREFARKFAKGIGKLARNTLGDHRKKTGRLTARMSEATRLVGVLSAVDPPRPTVEPLVPRFYGYV</sequence>